<comment type="function">
    <text evidence="1 19">Required for normal Golgi function.</text>
</comment>
<keyword evidence="13 15" id="KW-0325">Glycoprotein</keyword>
<dbReference type="OrthoDB" id="272987at2759"/>
<evidence type="ECO:0000256" key="17">
    <source>
        <dbReference type="PIRSR" id="PIRSR601548-5"/>
    </source>
</evidence>
<sequence length="1114" mass="127097">MEMCWVDKVKKAGVHSVPLTPILQDQETERLIAELQLDDLELIDACEYSAYGRKQAILDQLFDKTLIVFQNHIQELTTEAKLCFENETDLCLTGIVGYNDALNNERKYDTLKKTWKSWQTIYTTTDISDFNSQLGFIKDAATVNEFDSVQDYWEALLDFPGAYEQADAFWDSISPFYAKLQKFVRERLFKYYKLQHETNEIPAYLIGGQFGTDWSSIADIILPHPQLHYDAESYLKYKSIEDMYKYAENVTSKLGLGALGANFWENSIFNSSICGSHLLEFCDQAYSQLITCKQTSWSVYLDVQETALRVALNNLDYSSIPRQNLRYNAIDDAVQKLGSLLAIESLDYHGIVDAPTNQTDDDPAQMTKRLLTALRLMPGLPYSLMADKWRMEAIEQNNTNLADSWWKYRKDYSGVAGIENNEPEYLEDSRIVSNRPHLNQFFGTLVAFQIFMYYKERAGSQYVVNEFEQEEFVTLLRRRHTTEWPFLLTNQYGLDVRADELLSYFAPLEQYFESAPTEQVAIVTPTTTTTTQAPTTKAQLVTKDNYVLNDQPKPKVRASEAKKVVEEADSHVAMYVGVAGLDTIEALRELSTFYTENTLQARRNLRSQIEKRNLDINQHFLESFRVVKDSFDSVYTDIAEMNKSIQEMTHQLHNAKSQTKKLLQKTSALQDAKERIETHQDVTRSFLQKFQLQPEDLVALYGDAKKLDRPITFDTFRALAKVQEIHGNCKVLMQAGLQTLALDIMEQMTMHQEGPSGNPAPIEMRAHDAQIYVTDMLVWINRAIPVEKQNLQLLVKSCNSQGLDAILNDALANICEGICQPLKIRIEKILNVPNQPSTLYAIVNMLRYYKKCINKLVKGGQLEDTLSELMLKSEQVFLDLLRQQINGLLVRVEAPPRDLSPTSAISHLLAVLRDMLSTASMSEGRETDMVKIAATILEPLLRAVNEQASRLPPTDMAVYLLNCMYSMYTCLSMYEFMEERLERLQAQSDAQIDTLTSEQASSLVANLNLGPIYTILQDHCQDALSGVPGMEPSNLRNFLVKLDNLSTQPDSILLPQIGLLLSSKHKKAVQKRSFAVLLAIYRQLYDAVHNPVNHYENPAEILSKTPDELNKMFE</sequence>
<evidence type="ECO:0000256" key="16">
    <source>
        <dbReference type="PIRSR" id="PIRSR601548-4"/>
    </source>
</evidence>
<keyword evidence="12 16" id="KW-1015">Disulfide bond</keyword>
<dbReference type="InterPro" id="IPR048368">
    <property type="entry name" value="COG6_N"/>
</dbReference>
<dbReference type="InterPro" id="IPR048369">
    <property type="entry name" value="COG6_C"/>
</dbReference>
<keyword evidence="11 19" id="KW-0472">Membrane</keyword>
<feature type="domain" description="Conserved oligomeric complex COG6 N-terminal" evidence="21">
    <location>
        <begin position="590"/>
        <end position="701"/>
    </location>
</feature>
<comment type="similarity">
    <text evidence="3 18">Belongs to the peptidase M2 family.</text>
</comment>
<evidence type="ECO:0000256" key="15">
    <source>
        <dbReference type="PIRSR" id="PIRSR601548-10"/>
    </source>
</evidence>
<dbReference type="GO" id="GO:0017119">
    <property type="term" value="C:Golgi transport complex"/>
    <property type="evidence" value="ECO:0007669"/>
    <property type="project" value="UniProtKB-UniRule"/>
</dbReference>
<keyword evidence="8" id="KW-0732">Signal</keyword>
<proteinExistence type="inferred from homology"/>
<gene>
    <name evidence="23" type="ORF">D910_04656</name>
</gene>
<dbReference type="GO" id="GO:0015031">
    <property type="term" value="P:protein transport"/>
    <property type="evidence" value="ECO:0007669"/>
    <property type="project" value="UniProtKB-KW"/>
</dbReference>
<dbReference type="SUPFAM" id="SSF55486">
    <property type="entry name" value="Metalloproteases ('zincins'), catalytic domain"/>
    <property type="match status" value="1"/>
</dbReference>
<evidence type="ECO:0000256" key="20">
    <source>
        <dbReference type="SAM" id="Coils"/>
    </source>
</evidence>
<dbReference type="Pfam" id="PF06419">
    <property type="entry name" value="COG6_N"/>
    <property type="match status" value="1"/>
</dbReference>
<evidence type="ECO:0000256" key="7">
    <source>
        <dbReference type="ARBA" id="ARBA00022448"/>
    </source>
</evidence>
<evidence type="ECO:0000256" key="13">
    <source>
        <dbReference type="ARBA" id="ARBA00023180"/>
    </source>
</evidence>
<dbReference type="STRING" id="77166.U4U057"/>
<dbReference type="PANTHER" id="PTHR21506">
    <property type="entry name" value="COMPONENT OF OLIGOMERIC GOLGI COMPLEX 6"/>
    <property type="match status" value="1"/>
</dbReference>
<dbReference type="Pfam" id="PF01401">
    <property type="entry name" value="Peptidase_M2"/>
    <property type="match status" value="1"/>
</dbReference>
<dbReference type="EMBL" id="KB631924">
    <property type="protein sequence ID" value="ERL87259.1"/>
    <property type="molecule type" value="Genomic_DNA"/>
</dbReference>
<comment type="similarity">
    <text evidence="4 19">Belongs to the COG6 family.</text>
</comment>
<dbReference type="InterPro" id="IPR010490">
    <property type="entry name" value="COG6"/>
</dbReference>
<feature type="domain" description="Conserved Oligomeric Golgi complex subunit 6 C-terminal" evidence="22">
    <location>
        <begin position="746"/>
        <end position="1112"/>
    </location>
</feature>
<feature type="coiled-coil region" evidence="20">
    <location>
        <begin position="638"/>
        <end position="665"/>
    </location>
</feature>
<evidence type="ECO:0000256" key="18">
    <source>
        <dbReference type="PROSITE-ProRule" id="PRU01355"/>
    </source>
</evidence>
<evidence type="ECO:0000256" key="19">
    <source>
        <dbReference type="RuleBase" id="RU365075"/>
    </source>
</evidence>
<evidence type="ECO:0000259" key="22">
    <source>
        <dbReference type="Pfam" id="PF20653"/>
    </source>
</evidence>
<evidence type="ECO:0000313" key="23">
    <source>
        <dbReference type="EMBL" id="ERL87259.1"/>
    </source>
</evidence>
<evidence type="ECO:0000256" key="8">
    <source>
        <dbReference type="ARBA" id="ARBA00022729"/>
    </source>
</evidence>
<evidence type="ECO:0000256" key="12">
    <source>
        <dbReference type="ARBA" id="ARBA00023157"/>
    </source>
</evidence>
<feature type="glycosylation site" description="N-linked (GlcNAc...) asparagine" evidence="17">
    <location>
        <position position="357"/>
    </location>
</feature>
<evidence type="ECO:0000256" key="3">
    <source>
        <dbReference type="ARBA" id="ARBA00008139"/>
    </source>
</evidence>
<dbReference type="InterPro" id="IPR001548">
    <property type="entry name" value="Peptidase_M2"/>
</dbReference>
<feature type="glycosylation site" description="N-linked (GlcNAc...) asparagine; partial" evidence="15">
    <location>
        <position position="86"/>
    </location>
</feature>
<dbReference type="GO" id="GO:0000139">
    <property type="term" value="C:Golgi membrane"/>
    <property type="evidence" value="ECO:0007669"/>
    <property type="project" value="UniProtKB-SubCell"/>
</dbReference>
<evidence type="ECO:0000256" key="4">
    <source>
        <dbReference type="ARBA" id="ARBA00011023"/>
    </source>
</evidence>
<dbReference type="PROSITE" id="PS52011">
    <property type="entry name" value="PEPTIDASE_M2"/>
    <property type="match status" value="1"/>
</dbReference>
<keyword evidence="9 19" id="KW-0653">Protein transport</keyword>
<name>U4U057_DENPD</name>
<evidence type="ECO:0000256" key="14">
    <source>
        <dbReference type="ARBA" id="ARBA00031348"/>
    </source>
</evidence>
<dbReference type="GO" id="GO:0006508">
    <property type="term" value="P:proteolysis"/>
    <property type="evidence" value="ECO:0007669"/>
    <property type="project" value="InterPro"/>
</dbReference>
<feature type="disulfide bond" evidence="16">
    <location>
        <begin position="83"/>
        <end position="91"/>
    </location>
</feature>
<organism evidence="23 24">
    <name type="scientific">Dendroctonus ponderosae</name>
    <name type="common">Mountain pine beetle</name>
    <dbReference type="NCBI Taxonomy" id="77166"/>
    <lineage>
        <taxon>Eukaryota</taxon>
        <taxon>Metazoa</taxon>
        <taxon>Ecdysozoa</taxon>
        <taxon>Arthropoda</taxon>
        <taxon>Hexapoda</taxon>
        <taxon>Insecta</taxon>
        <taxon>Pterygota</taxon>
        <taxon>Neoptera</taxon>
        <taxon>Endopterygota</taxon>
        <taxon>Coleoptera</taxon>
        <taxon>Polyphaga</taxon>
        <taxon>Cucujiformia</taxon>
        <taxon>Curculionidae</taxon>
        <taxon>Scolytinae</taxon>
        <taxon>Dendroctonus</taxon>
    </lineage>
</organism>
<keyword evidence="10 19" id="KW-0333">Golgi apparatus</keyword>
<keyword evidence="7 19" id="KW-0813">Transport</keyword>
<comment type="caution">
    <text evidence="18">Lacks conserved residue(s) required for the propagation of feature annotation.</text>
</comment>
<feature type="glycosylation site" description="N-linked (GlcNAc...) asparagine" evidence="17">
    <location>
        <position position="86"/>
    </location>
</feature>
<accession>U4U057</accession>
<keyword evidence="20" id="KW-0175">Coiled coil</keyword>
<evidence type="ECO:0000259" key="21">
    <source>
        <dbReference type="Pfam" id="PF06419"/>
    </source>
</evidence>
<dbReference type="AlphaFoldDB" id="U4U057"/>
<dbReference type="Proteomes" id="UP000030742">
    <property type="component" value="Unassembled WGS sequence"/>
</dbReference>
<evidence type="ECO:0000256" key="5">
    <source>
        <dbReference type="ARBA" id="ARBA00011166"/>
    </source>
</evidence>
<dbReference type="SMART" id="SM01087">
    <property type="entry name" value="COG6"/>
    <property type="match status" value="1"/>
</dbReference>
<evidence type="ECO:0000256" key="10">
    <source>
        <dbReference type="ARBA" id="ARBA00023034"/>
    </source>
</evidence>
<evidence type="ECO:0000256" key="9">
    <source>
        <dbReference type="ARBA" id="ARBA00022927"/>
    </source>
</evidence>
<protein>
    <recommendedName>
        <fullName evidence="6 19">Conserved oligomeric Golgi complex subunit 6</fullName>
        <shortName evidence="19">COG complex subunit 6</shortName>
    </recommendedName>
    <alternativeName>
        <fullName evidence="14 19">Component of oligomeric Golgi complex 6</fullName>
    </alternativeName>
</protein>
<dbReference type="GO" id="GO:0008241">
    <property type="term" value="F:peptidyl-dipeptidase activity"/>
    <property type="evidence" value="ECO:0007669"/>
    <property type="project" value="InterPro"/>
</dbReference>
<evidence type="ECO:0000256" key="1">
    <source>
        <dbReference type="ARBA" id="ARBA00003627"/>
    </source>
</evidence>
<dbReference type="PANTHER" id="PTHR21506:SF0">
    <property type="entry name" value="CONSERVED OLIGOMERIC GOLGI COMPLEX SUBUNIT 6"/>
    <property type="match status" value="1"/>
</dbReference>
<evidence type="ECO:0000313" key="24">
    <source>
        <dbReference type="Proteomes" id="UP000030742"/>
    </source>
</evidence>
<dbReference type="Pfam" id="PF20653">
    <property type="entry name" value="COG6_C"/>
    <property type="match status" value="1"/>
</dbReference>
<dbReference type="GO" id="GO:0008237">
    <property type="term" value="F:metallopeptidase activity"/>
    <property type="evidence" value="ECO:0007669"/>
    <property type="project" value="InterPro"/>
</dbReference>
<evidence type="ECO:0000256" key="11">
    <source>
        <dbReference type="ARBA" id="ARBA00023136"/>
    </source>
</evidence>
<evidence type="ECO:0000256" key="6">
    <source>
        <dbReference type="ARBA" id="ARBA00020973"/>
    </source>
</evidence>
<evidence type="ECO:0000256" key="2">
    <source>
        <dbReference type="ARBA" id="ARBA00004395"/>
    </source>
</evidence>
<comment type="subunit">
    <text evidence="5">Component of the conserved oligomeric Golgi complex which is composed of eight different subunits and is required for normal Golgi morphology and localization.</text>
</comment>
<feature type="disulfide bond" evidence="16">
    <location>
        <begin position="274"/>
        <end position="292"/>
    </location>
</feature>
<reference evidence="23 24" key="1">
    <citation type="journal article" date="2013" name="Genome Biol.">
        <title>Draft genome of the mountain pine beetle, Dendroctonus ponderosae Hopkins, a major forest pest.</title>
        <authorList>
            <person name="Keeling C.I."/>
            <person name="Yuen M.M."/>
            <person name="Liao N.Y."/>
            <person name="Docking T.R."/>
            <person name="Chan S.K."/>
            <person name="Taylor G.A."/>
            <person name="Palmquist D.L."/>
            <person name="Jackman S.D."/>
            <person name="Nguyen A."/>
            <person name="Li M."/>
            <person name="Henderson H."/>
            <person name="Janes J.K."/>
            <person name="Zhao Y."/>
            <person name="Pandoh P."/>
            <person name="Moore R."/>
            <person name="Sperling F.A."/>
            <person name="Huber D.P."/>
            <person name="Birol I."/>
            <person name="Jones S.J."/>
            <person name="Bohlmann J."/>
        </authorList>
    </citation>
    <scope>NUCLEOTIDE SEQUENCE</scope>
</reference>
<dbReference type="GO" id="GO:0006891">
    <property type="term" value="P:intra-Golgi vesicle-mediated transport"/>
    <property type="evidence" value="ECO:0007669"/>
    <property type="project" value="UniProtKB-UniRule"/>
</dbReference>
<comment type="subcellular location">
    <subcellularLocation>
        <location evidence="2 19">Golgi apparatus membrane</location>
        <topology evidence="2 19">Peripheral membrane protein</topology>
    </subcellularLocation>
</comment>